<feature type="transmembrane region" description="Helical" evidence="6">
    <location>
        <begin position="58"/>
        <end position="83"/>
    </location>
</feature>
<evidence type="ECO:0000256" key="5">
    <source>
        <dbReference type="SAM" id="MobiDB-lite"/>
    </source>
</evidence>
<dbReference type="GO" id="GO:0016020">
    <property type="term" value="C:membrane"/>
    <property type="evidence" value="ECO:0007669"/>
    <property type="project" value="UniProtKB-SubCell"/>
</dbReference>
<gene>
    <name evidence="7" type="ORF">BCON_0065g00060</name>
</gene>
<dbReference type="PANTHER" id="PTHR23507">
    <property type="entry name" value="ZGC:174356"/>
    <property type="match status" value="1"/>
</dbReference>
<keyword evidence="2 6" id="KW-0812">Transmembrane</keyword>
<accession>A0A4Z1I7K6</accession>
<feature type="compositionally biased region" description="Gly residues" evidence="5">
    <location>
        <begin position="424"/>
        <end position="433"/>
    </location>
</feature>
<dbReference type="AlphaFoldDB" id="A0A4Z1I7K6"/>
<dbReference type="OrthoDB" id="3026777at2759"/>
<evidence type="ECO:0000256" key="3">
    <source>
        <dbReference type="ARBA" id="ARBA00022989"/>
    </source>
</evidence>
<comment type="subcellular location">
    <subcellularLocation>
        <location evidence="1">Membrane</location>
        <topology evidence="1">Multi-pass membrane protein</topology>
    </subcellularLocation>
</comment>
<feature type="transmembrane region" description="Helical" evidence="6">
    <location>
        <begin position="123"/>
        <end position="143"/>
    </location>
</feature>
<keyword evidence="8" id="KW-1185">Reference proteome</keyword>
<dbReference type="EMBL" id="PQXN01000065">
    <property type="protein sequence ID" value="TGO57446.1"/>
    <property type="molecule type" value="Genomic_DNA"/>
</dbReference>
<dbReference type="InterPro" id="IPR036259">
    <property type="entry name" value="MFS_trans_sf"/>
</dbReference>
<reference evidence="7 8" key="1">
    <citation type="submission" date="2017-12" db="EMBL/GenBank/DDBJ databases">
        <title>Comparative genomics of Botrytis spp.</title>
        <authorList>
            <person name="Valero-Jimenez C.A."/>
            <person name="Tapia P."/>
            <person name="Veloso J."/>
            <person name="Silva-Moreno E."/>
            <person name="Staats M."/>
            <person name="Valdes J.H."/>
            <person name="Van Kan J.A.L."/>
        </authorList>
    </citation>
    <scope>NUCLEOTIDE SEQUENCE [LARGE SCALE GENOMIC DNA]</scope>
    <source>
        <strain evidence="7 8">MUCL11595</strain>
    </source>
</reference>
<dbReference type="Gene3D" id="1.20.1250.20">
    <property type="entry name" value="MFS general substrate transporter like domains"/>
    <property type="match status" value="1"/>
</dbReference>
<dbReference type="InterPro" id="IPR011701">
    <property type="entry name" value="MFS"/>
</dbReference>
<organism evidence="7 8">
    <name type="scientific">Botryotinia convoluta</name>
    <dbReference type="NCBI Taxonomy" id="54673"/>
    <lineage>
        <taxon>Eukaryota</taxon>
        <taxon>Fungi</taxon>
        <taxon>Dikarya</taxon>
        <taxon>Ascomycota</taxon>
        <taxon>Pezizomycotina</taxon>
        <taxon>Leotiomycetes</taxon>
        <taxon>Helotiales</taxon>
        <taxon>Sclerotiniaceae</taxon>
        <taxon>Botryotinia</taxon>
    </lineage>
</organism>
<dbReference type="PANTHER" id="PTHR23507:SF1">
    <property type="entry name" value="FI18259P1-RELATED"/>
    <property type="match status" value="1"/>
</dbReference>
<dbReference type="Pfam" id="PF07690">
    <property type="entry name" value="MFS_1"/>
    <property type="match status" value="1"/>
</dbReference>
<evidence type="ECO:0000313" key="8">
    <source>
        <dbReference type="Proteomes" id="UP000297527"/>
    </source>
</evidence>
<dbReference type="GO" id="GO:0022857">
    <property type="term" value="F:transmembrane transporter activity"/>
    <property type="evidence" value="ECO:0007669"/>
    <property type="project" value="InterPro"/>
</dbReference>
<feature type="transmembrane region" description="Helical" evidence="6">
    <location>
        <begin position="280"/>
        <end position="299"/>
    </location>
</feature>
<evidence type="ECO:0000256" key="1">
    <source>
        <dbReference type="ARBA" id="ARBA00004141"/>
    </source>
</evidence>
<keyword evidence="4 6" id="KW-0472">Membrane</keyword>
<evidence type="ECO:0000256" key="4">
    <source>
        <dbReference type="ARBA" id="ARBA00023136"/>
    </source>
</evidence>
<comment type="caution">
    <text evidence="7">The sequence shown here is derived from an EMBL/GenBank/DDBJ whole genome shotgun (WGS) entry which is preliminary data.</text>
</comment>
<feature type="transmembrane region" description="Helical" evidence="6">
    <location>
        <begin position="370"/>
        <end position="391"/>
    </location>
</feature>
<feature type="transmembrane region" description="Helical" evidence="6">
    <location>
        <begin position="29"/>
        <end position="52"/>
    </location>
</feature>
<feature type="region of interest" description="Disordered" evidence="5">
    <location>
        <begin position="407"/>
        <end position="433"/>
    </location>
</feature>
<evidence type="ECO:0000256" key="6">
    <source>
        <dbReference type="SAM" id="Phobius"/>
    </source>
</evidence>
<feature type="transmembrane region" description="Helical" evidence="6">
    <location>
        <begin position="95"/>
        <end position="117"/>
    </location>
</feature>
<evidence type="ECO:0000313" key="7">
    <source>
        <dbReference type="EMBL" id="TGO57446.1"/>
    </source>
</evidence>
<protein>
    <recommendedName>
        <fullName evidence="9">Major facilitator superfamily (MFS) profile domain-containing protein</fullName>
    </recommendedName>
</protein>
<feature type="transmembrane region" description="Helical" evidence="6">
    <location>
        <begin position="192"/>
        <end position="215"/>
    </location>
</feature>
<evidence type="ECO:0008006" key="9">
    <source>
        <dbReference type="Google" id="ProtNLM"/>
    </source>
</evidence>
<dbReference type="SUPFAM" id="SSF103473">
    <property type="entry name" value="MFS general substrate transporter"/>
    <property type="match status" value="1"/>
</dbReference>
<sequence>MTERELIDIGLFLTIPYGMLMDRIGRKPIFILAITGTILSYLWNIVVMWFWHTLPLRLIWLSPTFTVIGGGPSVGSMAFFAIASDITPEAKRTNIFFLAAATDLVAQLIAPSLAALLMAKSPWIPILLGISFLTLGSLLILFVPETLHMQNQRTNTSHMAVATSTNDFLHNCKPQNSLITTIKHKFSHTLRILQSSFSILNSAPLVLLLITFIINPLTSQSVDLSLRYISNRFRFPLRFSSFLCSLRAAVQIILFLLILPFLSKTMITRFKIPSSKKDLHLARTSVLILTLGSLLIAIAPTIPLAILGMAVSTLGAGYISITRSLITTLVDRQHKGQLYAAVAVVETTGRLIAGPGFAKLHIVGLGLKGAWVGLPFFGLGVICGLAAVAVWSAGWIMSRRNWEWENDGGEVVGESDGTEEDGIAGMGEGRLEE</sequence>
<name>A0A4Z1I7K6_9HELO</name>
<proteinExistence type="predicted"/>
<evidence type="ECO:0000256" key="2">
    <source>
        <dbReference type="ARBA" id="ARBA00022692"/>
    </source>
</evidence>
<dbReference type="Proteomes" id="UP000297527">
    <property type="component" value="Unassembled WGS sequence"/>
</dbReference>
<keyword evidence="3 6" id="KW-1133">Transmembrane helix</keyword>
<feature type="transmembrane region" description="Helical" evidence="6">
    <location>
        <begin position="235"/>
        <end position="259"/>
    </location>
</feature>